<gene>
    <name evidence="1" type="ORF">ISN44_As10g006710</name>
</gene>
<dbReference type="Proteomes" id="UP000694251">
    <property type="component" value="Chromosome 10"/>
</dbReference>
<organism evidence="1 2">
    <name type="scientific">Arabidopsis suecica</name>
    <name type="common">Swedish thale-cress</name>
    <name type="synonym">Cardaminopsis suecica</name>
    <dbReference type="NCBI Taxonomy" id="45249"/>
    <lineage>
        <taxon>Eukaryota</taxon>
        <taxon>Viridiplantae</taxon>
        <taxon>Streptophyta</taxon>
        <taxon>Embryophyta</taxon>
        <taxon>Tracheophyta</taxon>
        <taxon>Spermatophyta</taxon>
        <taxon>Magnoliopsida</taxon>
        <taxon>eudicotyledons</taxon>
        <taxon>Gunneridae</taxon>
        <taxon>Pentapetalae</taxon>
        <taxon>rosids</taxon>
        <taxon>malvids</taxon>
        <taxon>Brassicales</taxon>
        <taxon>Brassicaceae</taxon>
        <taxon>Camelineae</taxon>
        <taxon>Arabidopsis</taxon>
    </lineage>
</organism>
<accession>A0A8T1ZUF2</accession>
<proteinExistence type="predicted"/>
<protein>
    <submittedName>
        <fullName evidence="1">Uncharacterized protein</fullName>
    </submittedName>
</protein>
<dbReference type="EMBL" id="JAEFBJ010000010">
    <property type="protein sequence ID" value="KAG7563914.1"/>
    <property type="molecule type" value="Genomic_DNA"/>
</dbReference>
<evidence type="ECO:0000313" key="2">
    <source>
        <dbReference type="Proteomes" id="UP000694251"/>
    </source>
</evidence>
<dbReference type="EMBL" id="JAEFBJ010000010">
    <property type="protein sequence ID" value="KAG7563915.1"/>
    <property type="molecule type" value="Genomic_DNA"/>
</dbReference>
<name>A0A8T1ZUF2_ARASU</name>
<keyword evidence="2" id="KW-1185">Reference proteome</keyword>
<dbReference type="OrthoDB" id="10511105at2759"/>
<sequence length="161" mass="18129">MDQEFQTLFTLPPLNIGFNEPSGGSSVAADSSQQQFSENLPMWHQNQLKIGSFDPGASSSTEVISNMDLSTFNKPNSFDIITLVIRFMKAHRYESRSKAAVKKKRRGETQKPSFDNVRRETRSFAPKLDLFAAGSLRRISRRNPLLFDLSAGCLLLSRAWV</sequence>
<comment type="caution">
    <text evidence="1">The sequence shown here is derived from an EMBL/GenBank/DDBJ whole genome shotgun (WGS) entry which is preliminary data.</text>
</comment>
<reference evidence="1 2" key="1">
    <citation type="submission" date="2020-12" db="EMBL/GenBank/DDBJ databases">
        <title>Concerted genomic and epigenomic changes stabilize Arabidopsis allopolyploids.</title>
        <authorList>
            <person name="Chen Z."/>
        </authorList>
    </citation>
    <scope>NUCLEOTIDE SEQUENCE [LARGE SCALE GENOMIC DNA]</scope>
    <source>
        <strain evidence="1">As9502</strain>
        <tissue evidence="1">Leaf</tissue>
    </source>
</reference>
<dbReference type="AlphaFoldDB" id="A0A8T1ZUF2"/>
<evidence type="ECO:0000313" key="1">
    <source>
        <dbReference type="EMBL" id="KAG7563915.1"/>
    </source>
</evidence>